<protein>
    <recommendedName>
        <fullName evidence="11">Protein kinase domain-containing protein</fullName>
    </recommendedName>
</protein>
<keyword evidence="13" id="KW-1185">Reference proteome</keyword>
<keyword evidence="5" id="KW-0418">Kinase</keyword>
<evidence type="ECO:0000256" key="8">
    <source>
        <dbReference type="ARBA" id="ARBA00049014"/>
    </source>
</evidence>
<dbReference type="GO" id="GO:0005524">
    <property type="term" value="F:ATP binding"/>
    <property type="evidence" value="ECO:0007669"/>
    <property type="project" value="UniProtKB-KW"/>
</dbReference>
<feature type="domain" description="Protein kinase" evidence="11">
    <location>
        <begin position="116"/>
        <end position="341"/>
    </location>
</feature>
<dbReference type="SMART" id="SM00220">
    <property type="entry name" value="S_TKc"/>
    <property type="match status" value="1"/>
</dbReference>
<evidence type="ECO:0000256" key="1">
    <source>
        <dbReference type="ARBA" id="ARBA00022527"/>
    </source>
</evidence>
<dbReference type="AlphaFoldDB" id="A0A3M6T6Y3"/>
<dbReference type="InterPro" id="IPR000719">
    <property type="entry name" value="Prot_kinase_dom"/>
</dbReference>
<dbReference type="PROSITE" id="PS50011">
    <property type="entry name" value="PROTEIN_KINASE_DOM"/>
    <property type="match status" value="1"/>
</dbReference>
<evidence type="ECO:0000256" key="9">
    <source>
        <dbReference type="ARBA" id="ARBA00049299"/>
    </source>
</evidence>
<name>A0A3M6T6Y3_POCDA</name>
<comment type="caution">
    <text evidence="12">The sequence shown here is derived from an EMBL/GenBank/DDBJ whole genome shotgun (WGS) entry which is preliminary data.</text>
</comment>
<organism evidence="12 13">
    <name type="scientific">Pocillopora damicornis</name>
    <name type="common">Cauliflower coral</name>
    <name type="synonym">Millepora damicornis</name>
    <dbReference type="NCBI Taxonomy" id="46731"/>
    <lineage>
        <taxon>Eukaryota</taxon>
        <taxon>Metazoa</taxon>
        <taxon>Cnidaria</taxon>
        <taxon>Anthozoa</taxon>
        <taxon>Hexacorallia</taxon>
        <taxon>Scleractinia</taxon>
        <taxon>Astrocoeniina</taxon>
        <taxon>Pocilloporidae</taxon>
        <taxon>Pocillopora</taxon>
    </lineage>
</organism>
<keyword evidence="1" id="KW-0723">Serine/threonine-protein kinase</keyword>
<gene>
    <name evidence="12" type="ORF">pdam_00010698</name>
</gene>
<keyword evidence="2" id="KW-0597">Phosphoprotein</keyword>
<proteinExistence type="predicted"/>
<dbReference type="PANTHER" id="PTHR47238">
    <property type="entry name" value="MITOGEN-ACTIVATED PROTEIN KINASE KINASE 5"/>
    <property type="match status" value="1"/>
</dbReference>
<accession>A0A3M6T6Y3</accession>
<evidence type="ECO:0000259" key="11">
    <source>
        <dbReference type="PROSITE" id="PS50011"/>
    </source>
</evidence>
<dbReference type="Gene3D" id="3.30.200.20">
    <property type="entry name" value="Phosphorylase Kinase, domain 1"/>
    <property type="match status" value="1"/>
</dbReference>
<dbReference type="Proteomes" id="UP000275408">
    <property type="component" value="Unassembled WGS sequence"/>
</dbReference>
<evidence type="ECO:0000256" key="4">
    <source>
        <dbReference type="ARBA" id="ARBA00022741"/>
    </source>
</evidence>
<dbReference type="EMBL" id="RCHS01004182">
    <property type="protein sequence ID" value="RMX37166.1"/>
    <property type="molecule type" value="Genomic_DNA"/>
</dbReference>
<dbReference type="FunFam" id="3.30.200.20:FF:000040">
    <property type="entry name" value="Dual specificity mitogen-activated protein kinase kinase"/>
    <property type="match status" value="1"/>
</dbReference>
<evidence type="ECO:0000256" key="2">
    <source>
        <dbReference type="ARBA" id="ARBA00022553"/>
    </source>
</evidence>
<dbReference type="GO" id="GO:0004708">
    <property type="term" value="F:MAP kinase kinase activity"/>
    <property type="evidence" value="ECO:0007669"/>
    <property type="project" value="UniProtKB-EC"/>
</dbReference>
<comment type="catalytic activity">
    <reaction evidence="9">
        <text>L-threonyl-[protein] + ATP = O-phospho-L-threonyl-[protein] + ADP + H(+)</text>
        <dbReference type="Rhea" id="RHEA:46608"/>
        <dbReference type="Rhea" id="RHEA-COMP:11060"/>
        <dbReference type="Rhea" id="RHEA-COMP:11605"/>
        <dbReference type="ChEBI" id="CHEBI:15378"/>
        <dbReference type="ChEBI" id="CHEBI:30013"/>
        <dbReference type="ChEBI" id="CHEBI:30616"/>
        <dbReference type="ChEBI" id="CHEBI:61977"/>
        <dbReference type="ChEBI" id="CHEBI:456216"/>
        <dbReference type="EC" id="2.7.12.2"/>
    </reaction>
</comment>
<evidence type="ECO:0000313" key="13">
    <source>
        <dbReference type="Proteomes" id="UP000275408"/>
    </source>
</evidence>
<evidence type="ECO:0000256" key="6">
    <source>
        <dbReference type="ARBA" id="ARBA00022840"/>
    </source>
</evidence>
<dbReference type="GO" id="GO:0004674">
    <property type="term" value="F:protein serine/threonine kinase activity"/>
    <property type="evidence" value="ECO:0007669"/>
    <property type="project" value="UniProtKB-KW"/>
</dbReference>
<evidence type="ECO:0000313" key="12">
    <source>
        <dbReference type="EMBL" id="RMX37166.1"/>
    </source>
</evidence>
<comment type="catalytic activity">
    <reaction evidence="10">
        <text>L-tyrosyl-[protein] + ATP = O-phospho-L-tyrosyl-[protein] + ADP + H(+)</text>
        <dbReference type="Rhea" id="RHEA:10596"/>
        <dbReference type="Rhea" id="RHEA-COMP:10136"/>
        <dbReference type="Rhea" id="RHEA-COMP:20101"/>
        <dbReference type="ChEBI" id="CHEBI:15378"/>
        <dbReference type="ChEBI" id="CHEBI:30616"/>
        <dbReference type="ChEBI" id="CHEBI:46858"/>
        <dbReference type="ChEBI" id="CHEBI:61978"/>
        <dbReference type="ChEBI" id="CHEBI:456216"/>
        <dbReference type="EC" id="2.7.12.2"/>
    </reaction>
</comment>
<keyword evidence="7" id="KW-0829">Tyrosine-protein kinase</keyword>
<dbReference type="SUPFAM" id="SSF56112">
    <property type="entry name" value="Protein kinase-like (PK-like)"/>
    <property type="match status" value="1"/>
</dbReference>
<evidence type="ECO:0000256" key="7">
    <source>
        <dbReference type="ARBA" id="ARBA00023137"/>
    </source>
</evidence>
<evidence type="ECO:0000256" key="5">
    <source>
        <dbReference type="ARBA" id="ARBA00022777"/>
    </source>
</evidence>
<dbReference type="GO" id="GO:0006950">
    <property type="term" value="P:response to stress"/>
    <property type="evidence" value="ECO:0007669"/>
    <property type="project" value="UniProtKB-ARBA"/>
</dbReference>
<keyword evidence="4" id="KW-0547">Nucleotide-binding</keyword>
<evidence type="ECO:0000256" key="3">
    <source>
        <dbReference type="ARBA" id="ARBA00022679"/>
    </source>
</evidence>
<reference evidence="12 13" key="1">
    <citation type="journal article" date="2018" name="Sci. Rep.">
        <title>Comparative analysis of the Pocillopora damicornis genome highlights role of immune system in coral evolution.</title>
        <authorList>
            <person name="Cunning R."/>
            <person name="Bay R.A."/>
            <person name="Gillette P."/>
            <person name="Baker A.C."/>
            <person name="Traylor-Knowles N."/>
        </authorList>
    </citation>
    <scope>NUCLEOTIDE SEQUENCE [LARGE SCALE GENOMIC DNA]</scope>
    <source>
        <strain evidence="12">RSMAS</strain>
        <tissue evidence="12">Whole animal</tissue>
    </source>
</reference>
<keyword evidence="3" id="KW-0808">Transferase</keyword>
<sequence>MATALQAKIESLGVKLREENKSRECELLGKGNDKSTCPKKPLLPLDLTTSTRQDRPVNLSVPSQQRLGRHRQLPGNARSCCREDDSQIEAKLQEITKQTGILKLKDKSVHFTIHDLEVVEEIGSGTCGQVCKMRHKNTGDVLAVKKMRRSQNKEEQKRIIMDLEVVMKCHGCPFIVNCLGSFISKIVKALNYLKETHGVMHRGKSSKKLNYDSEISALCIPDVKPSNVLLDQNGSVKLCDFGISGRLPERIDPPDPMNPDYDVRADVWSLGISLVELATGEFPYRNCTTEFEVLSRVMSEDPPLLPRQGFTANFYSFVKTCLIKDYRYRPKYNALLKHPFILGYEQKEVNLAGWLAAVVEDSNFRGTEV</sequence>
<dbReference type="GO" id="GO:0004713">
    <property type="term" value="F:protein tyrosine kinase activity"/>
    <property type="evidence" value="ECO:0007669"/>
    <property type="project" value="UniProtKB-KW"/>
</dbReference>
<dbReference type="STRING" id="46731.A0A3M6T6Y3"/>
<dbReference type="PANTHER" id="PTHR47238:SF2">
    <property type="entry name" value="DUAL SPECIFICITY MITOGEN-ACTIVATED PROTEIN KINASE KINASE HEMIPTEROUS"/>
    <property type="match status" value="1"/>
</dbReference>
<dbReference type="OrthoDB" id="10252354at2759"/>
<keyword evidence="6" id="KW-0067">ATP-binding</keyword>
<dbReference type="Pfam" id="PF00069">
    <property type="entry name" value="Pkinase"/>
    <property type="match status" value="2"/>
</dbReference>
<dbReference type="InterPro" id="IPR052468">
    <property type="entry name" value="Dual_spec_MAPK_kinase"/>
</dbReference>
<dbReference type="Gene3D" id="1.10.510.10">
    <property type="entry name" value="Transferase(Phosphotransferase) domain 1"/>
    <property type="match status" value="1"/>
</dbReference>
<comment type="catalytic activity">
    <reaction evidence="8">
        <text>L-seryl-[protein] + ATP = O-phospho-L-seryl-[protein] + ADP + H(+)</text>
        <dbReference type="Rhea" id="RHEA:17989"/>
        <dbReference type="Rhea" id="RHEA-COMP:9863"/>
        <dbReference type="Rhea" id="RHEA-COMP:11604"/>
        <dbReference type="ChEBI" id="CHEBI:15378"/>
        <dbReference type="ChEBI" id="CHEBI:29999"/>
        <dbReference type="ChEBI" id="CHEBI:30616"/>
        <dbReference type="ChEBI" id="CHEBI:83421"/>
        <dbReference type="ChEBI" id="CHEBI:456216"/>
        <dbReference type="EC" id="2.7.12.2"/>
    </reaction>
</comment>
<dbReference type="InterPro" id="IPR011009">
    <property type="entry name" value="Kinase-like_dom_sf"/>
</dbReference>
<evidence type="ECO:0000256" key="10">
    <source>
        <dbReference type="ARBA" id="ARBA00051693"/>
    </source>
</evidence>